<evidence type="ECO:0000313" key="1">
    <source>
        <dbReference type="EMBL" id="KAK7490907.1"/>
    </source>
</evidence>
<evidence type="ECO:0008006" key="3">
    <source>
        <dbReference type="Google" id="ProtNLM"/>
    </source>
</evidence>
<reference evidence="1 2" key="1">
    <citation type="journal article" date="2023" name="Sci. Data">
        <title>Genome assembly of the Korean intertidal mud-creeper Batillaria attramentaria.</title>
        <authorList>
            <person name="Patra A.K."/>
            <person name="Ho P.T."/>
            <person name="Jun S."/>
            <person name="Lee S.J."/>
            <person name="Kim Y."/>
            <person name="Won Y.J."/>
        </authorList>
    </citation>
    <scope>NUCLEOTIDE SEQUENCE [LARGE SCALE GENOMIC DNA]</scope>
    <source>
        <strain evidence="1">Wonlab-2016</strain>
    </source>
</reference>
<sequence length="131" mass="14648">MDRLHAMLPLTFTANLHVGRYCLSSAWICFMPCCLSHSHANLHVGRYLPFFSMDRLHAMLPLTFTANLHVGRYCLSSAWIGFMPCCPLTFTRQPACGPLLAFLQHGSASCHVAAHYRQTLITEIPESGQVL</sequence>
<comment type="caution">
    <text evidence="1">The sequence shown here is derived from an EMBL/GenBank/DDBJ whole genome shotgun (WGS) entry which is preliminary data.</text>
</comment>
<name>A0ABD0KUN2_9CAEN</name>
<gene>
    <name evidence="1" type="ORF">BaRGS_00017779</name>
</gene>
<organism evidence="1 2">
    <name type="scientific">Batillaria attramentaria</name>
    <dbReference type="NCBI Taxonomy" id="370345"/>
    <lineage>
        <taxon>Eukaryota</taxon>
        <taxon>Metazoa</taxon>
        <taxon>Spiralia</taxon>
        <taxon>Lophotrochozoa</taxon>
        <taxon>Mollusca</taxon>
        <taxon>Gastropoda</taxon>
        <taxon>Caenogastropoda</taxon>
        <taxon>Sorbeoconcha</taxon>
        <taxon>Cerithioidea</taxon>
        <taxon>Batillariidae</taxon>
        <taxon>Batillaria</taxon>
    </lineage>
</organism>
<dbReference type="EMBL" id="JACVVK020000121">
    <property type="protein sequence ID" value="KAK7490907.1"/>
    <property type="molecule type" value="Genomic_DNA"/>
</dbReference>
<accession>A0ABD0KUN2</accession>
<protein>
    <recommendedName>
        <fullName evidence="3">Secreted protein</fullName>
    </recommendedName>
</protein>
<evidence type="ECO:0000313" key="2">
    <source>
        <dbReference type="Proteomes" id="UP001519460"/>
    </source>
</evidence>
<keyword evidence="2" id="KW-1185">Reference proteome</keyword>
<dbReference type="Proteomes" id="UP001519460">
    <property type="component" value="Unassembled WGS sequence"/>
</dbReference>
<dbReference type="AlphaFoldDB" id="A0ABD0KUN2"/>
<proteinExistence type="predicted"/>